<accession>A0ABW8PY88</accession>
<evidence type="ECO:0000313" key="14">
    <source>
        <dbReference type="Proteomes" id="UP001621714"/>
    </source>
</evidence>
<organism evidence="13 14">
    <name type="scientific">Marinospirillum alkalitolerans</name>
    <dbReference type="NCBI Taxonomy" id="3123374"/>
    <lineage>
        <taxon>Bacteria</taxon>
        <taxon>Pseudomonadati</taxon>
        <taxon>Pseudomonadota</taxon>
        <taxon>Gammaproteobacteria</taxon>
        <taxon>Oceanospirillales</taxon>
        <taxon>Oceanospirillaceae</taxon>
        <taxon>Marinospirillum</taxon>
    </lineage>
</organism>
<evidence type="ECO:0000256" key="6">
    <source>
        <dbReference type="ARBA" id="ARBA00022692"/>
    </source>
</evidence>
<dbReference type="SUPFAM" id="SSF54523">
    <property type="entry name" value="Pili subunits"/>
    <property type="match status" value="1"/>
</dbReference>
<dbReference type="PROSITE" id="PS00409">
    <property type="entry name" value="PROKAR_NTER_METHYL"/>
    <property type="match status" value="1"/>
</dbReference>
<dbReference type="InterPro" id="IPR022346">
    <property type="entry name" value="T2SS_GspH"/>
</dbReference>
<dbReference type="Proteomes" id="UP001621714">
    <property type="component" value="Unassembled WGS sequence"/>
</dbReference>
<dbReference type="EMBL" id="JBANFI010000005">
    <property type="protein sequence ID" value="MFK7161248.1"/>
    <property type="molecule type" value="Genomic_DNA"/>
</dbReference>
<dbReference type="RefSeq" id="WP_405339758.1">
    <property type="nucleotide sequence ID" value="NZ_JBANFI010000005.1"/>
</dbReference>
<dbReference type="Gene3D" id="3.55.40.10">
    <property type="entry name" value="minor pseudopilin epsh domain"/>
    <property type="match status" value="1"/>
</dbReference>
<feature type="domain" description="General secretion pathway GspH" evidence="12">
    <location>
        <begin position="40"/>
        <end position="151"/>
    </location>
</feature>
<evidence type="ECO:0000256" key="5">
    <source>
        <dbReference type="ARBA" id="ARBA00022519"/>
    </source>
</evidence>
<dbReference type="InterPro" id="IPR012902">
    <property type="entry name" value="N_methyl_site"/>
</dbReference>
<dbReference type="NCBIfam" id="TIGR01708">
    <property type="entry name" value="typeII_sec_gspH"/>
    <property type="match status" value="1"/>
</dbReference>
<name>A0ABW8PY88_9GAMM</name>
<dbReference type="Pfam" id="PF12019">
    <property type="entry name" value="GspH"/>
    <property type="match status" value="1"/>
</dbReference>
<evidence type="ECO:0000256" key="7">
    <source>
        <dbReference type="ARBA" id="ARBA00022989"/>
    </source>
</evidence>
<feature type="transmembrane region" description="Helical" evidence="11">
    <location>
        <begin position="6"/>
        <end position="29"/>
    </location>
</feature>
<dbReference type="InterPro" id="IPR045584">
    <property type="entry name" value="Pilin-like"/>
</dbReference>
<keyword evidence="7 11" id="KW-1133">Transmembrane helix</keyword>
<comment type="caution">
    <text evidence="13">The sequence shown here is derived from an EMBL/GenBank/DDBJ whole genome shotgun (WGS) entry which is preliminary data.</text>
</comment>
<dbReference type="NCBIfam" id="TIGR02532">
    <property type="entry name" value="IV_pilin_GFxxxE"/>
    <property type="match status" value="1"/>
</dbReference>
<protein>
    <recommendedName>
        <fullName evidence="2">Type II secretion system protein H</fullName>
    </recommendedName>
    <alternativeName>
        <fullName evidence="10">General secretion pathway protein H</fullName>
    </alternativeName>
</protein>
<evidence type="ECO:0000256" key="2">
    <source>
        <dbReference type="ARBA" id="ARBA00021549"/>
    </source>
</evidence>
<keyword evidence="6 11" id="KW-0812">Transmembrane</keyword>
<evidence type="ECO:0000313" key="13">
    <source>
        <dbReference type="EMBL" id="MFK7161248.1"/>
    </source>
</evidence>
<keyword evidence="8 11" id="KW-0472">Membrane</keyword>
<evidence type="ECO:0000256" key="9">
    <source>
        <dbReference type="ARBA" id="ARBA00025772"/>
    </source>
</evidence>
<keyword evidence="14" id="KW-1185">Reference proteome</keyword>
<comment type="similarity">
    <text evidence="9">Belongs to the GSP H family.</text>
</comment>
<gene>
    <name evidence="13" type="primary">gspH</name>
    <name evidence="13" type="ORF">V6U78_09395</name>
</gene>
<evidence type="ECO:0000256" key="11">
    <source>
        <dbReference type="SAM" id="Phobius"/>
    </source>
</evidence>
<sequence length="160" mass="18290">MRAQGFTLLEVLVVLLILGLMTGVAVISLRQDPQSRLDQQARLLAQDFTYARDLAIQRHRLVGWHLQAQQSHFSQRTSLGEWQAYVSRALPTRQLPDGMILRASVDWQSDQKAQQGDWPQLIFMPDGSVTPLTLHWQYQEAERALRLSAQGVEWLSEDTP</sequence>
<evidence type="ECO:0000256" key="1">
    <source>
        <dbReference type="ARBA" id="ARBA00004377"/>
    </source>
</evidence>
<keyword evidence="5" id="KW-0997">Cell inner membrane</keyword>
<comment type="subcellular location">
    <subcellularLocation>
        <location evidence="1">Cell inner membrane</location>
        <topology evidence="1">Single-pass membrane protein</topology>
    </subcellularLocation>
</comment>
<evidence type="ECO:0000256" key="3">
    <source>
        <dbReference type="ARBA" id="ARBA00022475"/>
    </source>
</evidence>
<evidence type="ECO:0000259" key="12">
    <source>
        <dbReference type="Pfam" id="PF12019"/>
    </source>
</evidence>
<dbReference type="InterPro" id="IPR049875">
    <property type="entry name" value="TypeII_GspH"/>
</dbReference>
<evidence type="ECO:0000256" key="8">
    <source>
        <dbReference type="ARBA" id="ARBA00023136"/>
    </source>
</evidence>
<dbReference type="PRINTS" id="PR00885">
    <property type="entry name" value="BCTERIALGSPH"/>
</dbReference>
<evidence type="ECO:0000256" key="4">
    <source>
        <dbReference type="ARBA" id="ARBA00022481"/>
    </source>
</evidence>
<reference evidence="13 14" key="1">
    <citation type="submission" date="2024-02" db="EMBL/GenBank/DDBJ databases">
        <title>Marinospirillum sp. MEB 164 isolated from Lonar lake sediment.</title>
        <authorList>
            <person name="Joshi A."/>
            <person name="Thite S."/>
        </authorList>
    </citation>
    <scope>NUCLEOTIDE SEQUENCE [LARGE SCALE GENOMIC DNA]</scope>
    <source>
        <strain evidence="13 14">MEB164</strain>
    </source>
</reference>
<keyword evidence="4" id="KW-0488">Methylation</keyword>
<keyword evidence="3" id="KW-1003">Cell membrane</keyword>
<proteinExistence type="inferred from homology"/>
<dbReference type="Pfam" id="PF07963">
    <property type="entry name" value="N_methyl"/>
    <property type="match status" value="1"/>
</dbReference>
<evidence type="ECO:0000256" key="10">
    <source>
        <dbReference type="ARBA" id="ARBA00030775"/>
    </source>
</evidence>
<dbReference type="InterPro" id="IPR002416">
    <property type="entry name" value="T2SS_protein-GspH"/>
</dbReference>